<protein>
    <submittedName>
        <fullName evidence="1">Uncharacterized protein</fullName>
    </submittedName>
</protein>
<accession>A0A5B7EJV2</accession>
<dbReference type="AlphaFoldDB" id="A0A5B7EJV2"/>
<organism evidence="1 2">
    <name type="scientific">Portunus trituberculatus</name>
    <name type="common">Swimming crab</name>
    <name type="synonym">Neptunus trituberculatus</name>
    <dbReference type="NCBI Taxonomy" id="210409"/>
    <lineage>
        <taxon>Eukaryota</taxon>
        <taxon>Metazoa</taxon>
        <taxon>Ecdysozoa</taxon>
        <taxon>Arthropoda</taxon>
        <taxon>Crustacea</taxon>
        <taxon>Multicrustacea</taxon>
        <taxon>Malacostraca</taxon>
        <taxon>Eumalacostraca</taxon>
        <taxon>Eucarida</taxon>
        <taxon>Decapoda</taxon>
        <taxon>Pleocyemata</taxon>
        <taxon>Brachyura</taxon>
        <taxon>Eubrachyura</taxon>
        <taxon>Portunoidea</taxon>
        <taxon>Portunidae</taxon>
        <taxon>Portuninae</taxon>
        <taxon>Portunus</taxon>
    </lineage>
</organism>
<comment type="caution">
    <text evidence="1">The sequence shown here is derived from an EMBL/GenBank/DDBJ whole genome shotgun (WGS) entry which is preliminary data.</text>
</comment>
<evidence type="ECO:0000313" key="1">
    <source>
        <dbReference type="EMBL" id="MPC33476.1"/>
    </source>
</evidence>
<proteinExistence type="predicted"/>
<keyword evidence="2" id="KW-1185">Reference proteome</keyword>
<sequence length="78" mass="8295">MHSCFSSSPMPATPCLREGPALLQGYPSSHCRLVAGVLPPCFCWCCVLTEAAGSPGGRTPHLTPRHLLTYTCLKGVHS</sequence>
<reference evidence="1 2" key="1">
    <citation type="submission" date="2019-05" db="EMBL/GenBank/DDBJ databases">
        <title>Another draft genome of Portunus trituberculatus and its Hox gene families provides insights of decapod evolution.</title>
        <authorList>
            <person name="Jeong J.-H."/>
            <person name="Song I."/>
            <person name="Kim S."/>
            <person name="Choi T."/>
            <person name="Kim D."/>
            <person name="Ryu S."/>
            <person name="Kim W."/>
        </authorList>
    </citation>
    <scope>NUCLEOTIDE SEQUENCE [LARGE SCALE GENOMIC DNA]</scope>
    <source>
        <tissue evidence="1">Muscle</tissue>
    </source>
</reference>
<dbReference type="EMBL" id="VSRR010002841">
    <property type="protein sequence ID" value="MPC33476.1"/>
    <property type="molecule type" value="Genomic_DNA"/>
</dbReference>
<gene>
    <name evidence="1" type="ORF">E2C01_026827</name>
</gene>
<name>A0A5B7EJV2_PORTR</name>
<dbReference type="Proteomes" id="UP000324222">
    <property type="component" value="Unassembled WGS sequence"/>
</dbReference>
<evidence type="ECO:0000313" key="2">
    <source>
        <dbReference type="Proteomes" id="UP000324222"/>
    </source>
</evidence>